<dbReference type="AlphaFoldDB" id="A0A0V1PT59"/>
<accession>A0A0V1PT59</accession>
<keyword evidence="2" id="KW-1185">Reference proteome</keyword>
<organism evidence="1 2">
    <name type="scientific">Debaryomyces fabryi</name>
    <dbReference type="NCBI Taxonomy" id="58627"/>
    <lineage>
        <taxon>Eukaryota</taxon>
        <taxon>Fungi</taxon>
        <taxon>Dikarya</taxon>
        <taxon>Ascomycota</taxon>
        <taxon>Saccharomycotina</taxon>
        <taxon>Pichiomycetes</taxon>
        <taxon>Debaryomycetaceae</taxon>
        <taxon>Debaryomyces</taxon>
    </lineage>
</organism>
<name>A0A0V1PT59_9ASCO</name>
<reference evidence="1 2" key="1">
    <citation type="submission" date="2015-11" db="EMBL/GenBank/DDBJ databases">
        <title>The genome of Debaryomyces fabryi.</title>
        <authorList>
            <person name="Tafer H."/>
            <person name="Lopandic K."/>
        </authorList>
    </citation>
    <scope>NUCLEOTIDE SEQUENCE [LARGE SCALE GENOMIC DNA]</scope>
    <source>
        <strain evidence="1 2">CBS 789</strain>
    </source>
</reference>
<proteinExistence type="predicted"/>
<gene>
    <name evidence="1" type="ORF">AC631_04891</name>
</gene>
<dbReference type="RefSeq" id="XP_015465448.1">
    <property type="nucleotide sequence ID" value="XM_015613720.1"/>
</dbReference>
<evidence type="ECO:0000313" key="2">
    <source>
        <dbReference type="Proteomes" id="UP000054251"/>
    </source>
</evidence>
<dbReference type="Proteomes" id="UP000054251">
    <property type="component" value="Unassembled WGS sequence"/>
</dbReference>
<comment type="caution">
    <text evidence="1">The sequence shown here is derived from an EMBL/GenBank/DDBJ whole genome shotgun (WGS) entry which is preliminary data.</text>
</comment>
<dbReference type="GeneID" id="26841900"/>
<dbReference type="EMBL" id="LMYN01000151">
    <property type="protein sequence ID" value="KRZ99345.1"/>
    <property type="molecule type" value="Genomic_DNA"/>
</dbReference>
<sequence length="261" mass="31197">MIFDDYGIILKSNPSNYGFQNNEATILRMVIQDTKQKIQDVESKTYKDVFDAVRKDKPKPILTKKLFQKTRMYMSPFYERGEELMKGIWEKEVSRNRIQHLRLINIVLSIASASMWISMSETYELQMQRGSNSLASIIIKARNYLETPNENFPLPEHLLAAWNNIYVEERAIAKELYNLQLLFHKWQLWLYPWLAMFDVAYHYFITIEGEQRYNFYLPKIMSEIRIYMAEFKEQETRKRMLLALEDLDNAIRGVKRAHDKV</sequence>
<evidence type="ECO:0000313" key="1">
    <source>
        <dbReference type="EMBL" id="KRZ99345.1"/>
    </source>
</evidence>
<dbReference type="OrthoDB" id="10479431at2759"/>
<protein>
    <submittedName>
        <fullName evidence="1">Uncharacterized protein</fullName>
    </submittedName>
</protein>